<comment type="caution">
    <text evidence="1">The sequence shown here is derived from an EMBL/GenBank/DDBJ whole genome shotgun (WGS) entry which is preliminary data.</text>
</comment>
<reference evidence="1 2" key="1">
    <citation type="submission" date="2015-07" db="EMBL/GenBank/DDBJ databases">
        <title>Comparative genomics of the Sigatoka disease complex on banana suggests a link between parallel evolutionary changes in Pseudocercospora fijiensis and Pseudocercospora eumusae and increased virulence on the banana host.</title>
        <authorList>
            <person name="Chang T.-C."/>
            <person name="Salvucci A."/>
            <person name="Crous P.W."/>
            <person name="Stergiopoulos I."/>
        </authorList>
    </citation>
    <scope>NUCLEOTIDE SEQUENCE [LARGE SCALE GENOMIC DNA]</scope>
    <source>
        <strain evidence="1 2">CBS 114824</strain>
    </source>
</reference>
<keyword evidence="2" id="KW-1185">Reference proteome</keyword>
<sequence length="86" mass="10078">MSYYIDQTSEDLPQNARTTHAQYAHNKVQDEQFVLVSFNEKVIVPIDLHQHDYKYIHASGRLGLTAFEYHIYVYRGAAFPHFDVSM</sequence>
<name>A0A139HU22_9PEZI</name>
<gene>
    <name evidence="1" type="ORF">AC578_306</name>
</gene>
<dbReference type="Proteomes" id="UP000070133">
    <property type="component" value="Unassembled WGS sequence"/>
</dbReference>
<organism evidence="1 2">
    <name type="scientific">Pseudocercospora eumusae</name>
    <dbReference type="NCBI Taxonomy" id="321146"/>
    <lineage>
        <taxon>Eukaryota</taxon>
        <taxon>Fungi</taxon>
        <taxon>Dikarya</taxon>
        <taxon>Ascomycota</taxon>
        <taxon>Pezizomycotina</taxon>
        <taxon>Dothideomycetes</taxon>
        <taxon>Dothideomycetidae</taxon>
        <taxon>Mycosphaerellales</taxon>
        <taxon>Mycosphaerellaceae</taxon>
        <taxon>Pseudocercospora</taxon>
    </lineage>
</organism>
<protein>
    <submittedName>
        <fullName evidence="1">Uncharacterized protein</fullName>
    </submittedName>
</protein>
<dbReference type="AlphaFoldDB" id="A0A139HU22"/>
<dbReference type="EMBL" id="LFZN01000009">
    <property type="protein sequence ID" value="KXT05970.1"/>
    <property type="molecule type" value="Genomic_DNA"/>
</dbReference>
<accession>A0A139HU22</accession>
<dbReference type="OrthoDB" id="405996at2759"/>
<evidence type="ECO:0000313" key="1">
    <source>
        <dbReference type="EMBL" id="KXT05970.1"/>
    </source>
</evidence>
<evidence type="ECO:0000313" key="2">
    <source>
        <dbReference type="Proteomes" id="UP000070133"/>
    </source>
</evidence>
<proteinExistence type="predicted"/>